<keyword evidence="4" id="KW-0418">Kinase</keyword>
<evidence type="ECO:0000256" key="2">
    <source>
        <dbReference type="ARBA" id="ARBA00022679"/>
    </source>
</evidence>
<evidence type="ECO:0000313" key="9">
    <source>
        <dbReference type="EMBL" id="MCU9593338.1"/>
    </source>
</evidence>
<dbReference type="SUPFAM" id="SSF142764">
    <property type="entry name" value="YgbK-like"/>
    <property type="match status" value="1"/>
</dbReference>
<dbReference type="EMBL" id="JAOUSE010000004">
    <property type="protein sequence ID" value="MCU9593338.1"/>
    <property type="molecule type" value="Genomic_DNA"/>
</dbReference>
<dbReference type="InterPro" id="IPR042213">
    <property type="entry name" value="NBD_C_sf"/>
</dbReference>
<dbReference type="InterPro" id="IPR037051">
    <property type="entry name" value="4-carb_acid_sugar_kinase_N_sf"/>
</dbReference>
<evidence type="ECO:0000256" key="6">
    <source>
        <dbReference type="ARBA" id="ARBA00023277"/>
    </source>
</evidence>
<proteinExistence type="inferred from homology"/>
<evidence type="ECO:0000256" key="1">
    <source>
        <dbReference type="ARBA" id="ARBA00005715"/>
    </source>
</evidence>
<sequence>MELRTLYQFSNYNQTVLNERYQEALKQFPYKIVILDDDPTGIQKVHGVHVYTNWEEESILEGFQSDNQMFFILTNSRAFSREKTVQVHQDIMIKIEKISNQLNQPYIIVSRGDSTLRGHFPLESETINKTLSKPFDGEFIIPFFKEGGRFTIENIHYVKIKDKLIPVGDTEFAQDRTFGFKSSHLGDYIEEKSNGIYKKENVTYISLEDLRSFNIDKITKQLLQVNNFNKIVVNAISDDDLKVLSIAIVNALKQGKRFLFRTAASFTKVIGNISDQDLLSKEKMINSNSDGGGLIIVGSYVQKTTQQLQELLKLDFVKPIEFNSDLTLNNEKLEGEITKKIKELDESISDGQTCVIFTKRKQLKLATGIEEKQLAISVKISKGLTRIIRSLRCKPKYIIAKGGITSSQIGTDALNVRKALVLGQALPGIPVWLTDENSKYPNMPYIIFPGNVGEVTDLKELVELLS</sequence>
<dbReference type="Gene3D" id="3.40.50.10840">
    <property type="entry name" value="Putative sugar-binding, N-terminal domain"/>
    <property type="match status" value="1"/>
</dbReference>
<protein>
    <submittedName>
        <fullName evidence="9">Hydroxyacid dehydrogenase</fullName>
    </submittedName>
</protein>
<keyword evidence="6" id="KW-0119">Carbohydrate metabolism</keyword>
<keyword evidence="3" id="KW-0547">Nucleotide-binding</keyword>
<evidence type="ECO:0000256" key="5">
    <source>
        <dbReference type="ARBA" id="ARBA00022840"/>
    </source>
</evidence>
<organism evidence="9 10">
    <name type="scientific">Pallidibacillus thermolactis</name>
    <dbReference type="NCBI Taxonomy" id="251051"/>
    <lineage>
        <taxon>Bacteria</taxon>
        <taxon>Bacillati</taxon>
        <taxon>Bacillota</taxon>
        <taxon>Bacilli</taxon>
        <taxon>Bacillales</taxon>
        <taxon>Bacillaceae</taxon>
        <taxon>Pallidibacillus</taxon>
    </lineage>
</organism>
<keyword evidence="10" id="KW-1185">Reference proteome</keyword>
<evidence type="ECO:0000259" key="8">
    <source>
        <dbReference type="Pfam" id="PF17042"/>
    </source>
</evidence>
<accession>A0ABT2WCE1</accession>
<keyword evidence="5" id="KW-0067">ATP-binding</keyword>
<evidence type="ECO:0000259" key="7">
    <source>
        <dbReference type="Pfam" id="PF07005"/>
    </source>
</evidence>
<evidence type="ECO:0000313" key="10">
    <source>
        <dbReference type="Proteomes" id="UP001208656"/>
    </source>
</evidence>
<dbReference type="Gene3D" id="3.40.980.20">
    <property type="entry name" value="Four-carbon acid sugar kinase, nucleotide binding domain"/>
    <property type="match status" value="1"/>
</dbReference>
<evidence type="ECO:0000256" key="3">
    <source>
        <dbReference type="ARBA" id="ARBA00022741"/>
    </source>
</evidence>
<reference evidence="9 10" key="1">
    <citation type="submission" date="2022-10" db="EMBL/GenBank/DDBJ databases">
        <title>Description of Fervidibacillus gen. nov. in the family Fervidibacillaceae fam. nov. with two species, Fervidibacillus albus sp. nov., and Fervidibacillus halotolerans sp. nov., isolated from tidal flat sediments.</title>
        <authorList>
            <person name="Kwon K.K."/>
            <person name="Yang S.-H."/>
        </authorList>
    </citation>
    <scope>NUCLEOTIDE SEQUENCE [LARGE SCALE GENOMIC DNA]</scope>
    <source>
        <strain evidence="9 10">DSM 23332</strain>
    </source>
</reference>
<feature type="domain" description="Four-carbon acid sugar kinase N-terminal" evidence="7">
    <location>
        <begin position="32"/>
        <end position="268"/>
    </location>
</feature>
<dbReference type="RefSeq" id="WP_263060904.1">
    <property type="nucleotide sequence ID" value="NZ_JAOUSE010000004.1"/>
</dbReference>
<dbReference type="Pfam" id="PF17042">
    <property type="entry name" value="NBD_C"/>
    <property type="match status" value="1"/>
</dbReference>
<gene>
    <name evidence="9" type="ORF">OEV82_02560</name>
</gene>
<keyword evidence="2" id="KW-0808">Transferase</keyword>
<comment type="similarity">
    <text evidence="1">Belongs to the four-carbon acid sugar kinase family.</text>
</comment>
<feature type="domain" description="Four-carbon acid sugar kinase nucleotide binding" evidence="8">
    <location>
        <begin position="294"/>
        <end position="455"/>
    </location>
</feature>
<dbReference type="Proteomes" id="UP001208656">
    <property type="component" value="Unassembled WGS sequence"/>
</dbReference>
<evidence type="ECO:0000256" key="4">
    <source>
        <dbReference type="ARBA" id="ARBA00022777"/>
    </source>
</evidence>
<comment type="caution">
    <text evidence="9">The sequence shown here is derived from an EMBL/GenBank/DDBJ whole genome shotgun (WGS) entry which is preliminary data.</text>
</comment>
<dbReference type="InterPro" id="IPR010737">
    <property type="entry name" value="4-carb_acid_sugar_kinase_N"/>
</dbReference>
<name>A0ABT2WCE1_9BACI</name>
<dbReference type="Pfam" id="PF07005">
    <property type="entry name" value="SBD_N"/>
    <property type="match status" value="1"/>
</dbReference>
<dbReference type="InterPro" id="IPR031475">
    <property type="entry name" value="NBD_C"/>
</dbReference>